<reference evidence="1" key="1">
    <citation type="submission" date="2022-11" db="EMBL/GenBank/DDBJ databases">
        <title>Centuries of genome instability and evolution in soft-shell clam transmissible cancer (bioRxiv).</title>
        <authorList>
            <person name="Hart S.F.M."/>
            <person name="Yonemitsu M.A."/>
            <person name="Giersch R.M."/>
            <person name="Beal B.F."/>
            <person name="Arriagada G."/>
            <person name="Davis B.W."/>
            <person name="Ostrander E.A."/>
            <person name="Goff S.P."/>
            <person name="Metzger M.J."/>
        </authorList>
    </citation>
    <scope>NUCLEOTIDE SEQUENCE</scope>
    <source>
        <strain evidence="1">MELC-2E11</strain>
        <tissue evidence="1">Siphon/mantle</tissue>
    </source>
</reference>
<dbReference type="EMBL" id="CP111024">
    <property type="protein sequence ID" value="WAR23188.1"/>
    <property type="molecule type" value="Genomic_DNA"/>
</dbReference>
<protein>
    <submittedName>
        <fullName evidence="1">Uncharacterized protein</fullName>
    </submittedName>
</protein>
<accession>A0ABY7FLU0</accession>
<name>A0ABY7FLU0_MYAAR</name>
<proteinExistence type="predicted"/>
<evidence type="ECO:0000313" key="2">
    <source>
        <dbReference type="Proteomes" id="UP001164746"/>
    </source>
</evidence>
<gene>
    <name evidence="1" type="ORF">MAR_036857</name>
</gene>
<sequence length="106" mass="12211">MAARDVLKTIIIESKNKLMPICSGKENLPPYDGVMYRTYFATLPEIRAVLYFHAGDVQDIKLSVIDHEFLYVRAKVLASMKKTKYTMYVFFENQEAVHAFCQCPVP</sequence>
<evidence type="ECO:0000313" key="1">
    <source>
        <dbReference type="EMBL" id="WAR23188.1"/>
    </source>
</evidence>
<keyword evidence="2" id="KW-1185">Reference proteome</keyword>
<dbReference type="Proteomes" id="UP001164746">
    <property type="component" value="Chromosome 13"/>
</dbReference>
<organism evidence="1 2">
    <name type="scientific">Mya arenaria</name>
    <name type="common">Soft-shell clam</name>
    <dbReference type="NCBI Taxonomy" id="6604"/>
    <lineage>
        <taxon>Eukaryota</taxon>
        <taxon>Metazoa</taxon>
        <taxon>Spiralia</taxon>
        <taxon>Lophotrochozoa</taxon>
        <taxon>Mollusca</taxon>
        <taxon>Bivalvia</taxon>
        <taxon>Autobranchia</taxon>
        <taxon>Heteroconchia</taxon>
        <taxon>Euheterodonta</taxon>
        <taxon>Imparidentia</taxon>
        <taxon>Neoheterodontei</taxon>
        <taxon>Myida</taxon>
        <taxon>Myoidea</taxon>
        <taxon>Myidae</taxon>
        <taxon>Mya</taxon>
    </lineage>
</organism>